<evidence type="ECO:0000256" key="10">
    <source>
        <dbReference type="SAM" id="MobiDB-lite"/>
    </source>
</evidence>
<feature type="transmembrane region" description="Helical" evidence="11">
    <location>
        <begin position="640"/>
        <end position="667"/>
    </location>
</feature>
<evidence type="ECO:0000256" key="2">
    <source>
        <dbReference type="ARBA" id="ARBA00008869"/>
    </source>
</evidence>
<comment type="caution">
    <text evidence="13">The sequence shown here is derived from an EMBL/GenBank/DDBJ whole genome shotgun (WGS) entry which is preliminary data.</text>
</comment>
<dbReference type="InterPro" id="IPR013525">
    <property type="entry name" value="ABC2_TM"/>
</dbReference>
<gene>
    <name evidence="13" type="ORF">PCOR1329_LOCUS61195</name>
</gene>
<keyword evidence="7" id="KW-0067">ATP-binding</keyword>
<name>A0ABN9VU07_9DINO</name>
<feature type="transmembrane region" description="Helical" evidence="11">
    <location>
        <begin position="1567"/>
        <end position="1589"/>
    </location>
</feature>
<dbReference type="InterPro" id="IPR027417">
    <property type="entry name" value="P-loop_NTPase"/>
</dbReference>
<evidence type="ECO:0000256" key="11">
    <source>
        <dbReference type="SAM" id="Phobius"/>
    </source>
</evidence>
<dbReference type="EMBL" id="CAUYUJ010017693">
    <property type="protein sequence ID" value="CAK0877024.1"/>
    <property type="molecule type" value="Genomic_DNA"/>
</dbReference>
<dbReference type="CDD" id="cd03263">
    <property type="entry name" value="ABC_subfamily_A"/>
    <property type="match status" value="1"/>
</dbReference>
<dbReference type="Proteomes" id="UP001189429">
    <property type="component" value="Unassembled WGS sequence"/>
</dbReference>
<dbReference type="InterPro" id="IPR026082">
    <property type="entry name" value="ABCA"/>
</dbReference>
<dbReference type="SUPFAM" id="SSF52540">
    <property type="entry name" value="P-loop containing nucleoside triphosphate hydrolases"/>
    <property type="match status" value="1"/>
</dbReference>
<protein>
    <recommendedName>
        <fullName evidence="12">ABC transporter domain-containing protein</fullName>
    </recommendedName>
</protein>
<evidence type="ECO:0000313" key="13">
    <source>
        <dbReference type="EMBL" id="CAK0877024.1"/>
    </source>
</evidence>
<feature type="transmembrane region" description="Helical" evidence="11">
    <location>
        <begin position="1540"/>
        <end position="1561"/>
    </location>
</feature>
<comment type="subcellular location">
    <subcellularLocation>
        <location evidence="1">Membrane</location>
        <topology evidence="1">Multi-pass membrane protein</topology>
    </subcellularLocation>
</comment>
<keyword evidence="14" id="KW-1185">Reference proteome</keyword>
<evidence type="ECO:0000256" key="9">
    <source>
        <dbReference type="ARBA" id="ARBA00023136"/>
    </source>
</evidence>
<feature type="transmembrane region" description="Helical" evidence="11">
    <location>
        <begin position="743"/>
        <end position="770"/>
    </location>
</feature>
<evidence type="ECO:0000256" key="8">
    <source>
        <dbReference type="ARBA" id="ARBA00022989"/>
    </source>
</evidence>
<keyword evidence="8 11" id="KW-1133">Transmembrane helix</keyword>
<dbReference type="SMART" id="SM00382">
    <property type="entry name" value="AAA"/>
    <property type="match status" value="1"/>
</dbReference>
<keyword evidence="4 11" id="KW-0812">Transmembrane</keyword>
<feature type="transmembrane region" description="Helical" evidence="11">
    <location>
        <begin position="705"/>
        <end position="723"/>
    </location>
</feature>
<evidence type="ECO:0000256" key="4">
    <source>
        <dbReference type="ARBA" id="ARBA00022692"/>
    </source>
</evidence>
<dbReference type="Gene3D" id="3.40.50.300">
    <property type="entry name" value="P-loop containing nucleotide triphosphate hydrolases"/>
    <property type="match status" value="1"/>
</dbReference>
<dbReference type="Pfam" id="PF00005">
    <property type="entry name" value="ABC_tran"/>
    <property type="match status" value="1"/>
</dbReference>
<dbReference type="InterPro" id="IPR003593">
    <property type="entry name" value="AAA+_ATPase"/>
</dbReference>
<dbReference type="Pfam" id="PF12698">
    <property type="entry name" value="ABC2_membrane_3"/>
    <property type="match status" value="2"/>
</dbReference>
<keyword evidence="9 11" id="KW-0472">Membrane</keyword>
<evidence type="ECO:0000256" key="3">
    <source>
        <dbReference type="ARBA" id="ARBA00022448"/>
    </source>
</evidence>
<evidence type="ECO:0000313" key="14">
    <source>
        <dbReference type="Proteomes" id="UP001189429"/>
    </source>
</evidence>
<keyword evidence="5" id="KW-0677">Repeat</keyword>
<feature type="transmembrane region" description="Helical" evidence="11">
    <location>
        <begin position="1452"/>
        <end position="1480"/>
    </location>
</feature>
<feature type="transmembrane region" description="Helical" evidence="11">
    <location>
        <begin position="1500"/>
        <end position="1528"/>
    </location>
</feature>
<feature type="transmembrane region" description="Helical" evidence="11">
    <location>
        <begin position="217"/>
        <end position="240"/>
    </location>
</feature>
<dbReference type="PANTHER" id="PTHR19229:SF36">
    <property type="entry name" value="ATP-BINDING CASSETTE SUB-FAMILY A MEMBER 2"/>
    <property type="match status" value="1"/>
</dbReference>
<dbReference type="PROSITE" id="PS00211">
    <property type="entry name" value="ABC_TRANSPORTER_1"/>
    <property type="match status" value="1"/>
</dbReference>
<evidence type="ECO:0000256" key="5">
    <source>
        <dbReference type="ARBA" id="ARBA00022737"/>
    </source>
</evidence>
<accession>A0ABN9VU07</accession>
<reference evidence="13" key="1">
    <citation type="submission" date="2023-10" db="EMBL/GenBank/DDBJ databases">
        <authorList>
            <person name="Chen Y."/>
            <person name="Shah S."/>
            <person name="Dougan E. K."/>
            <person name="Thang M."/>
            <person name="Chan C."/>
        </authorList>
    </citation>
    <scope>NUCLEOTIDE SEQUENCE [LARGE SCALE GENOMIC DNA]</scope>
</reference>
<organism evidence="13 14">
    <name type="scientific">Prorocentrum cordatum</name>
    <dbReference type="NCBI Taxonomy" id="2364126"/>
    <lineage>
        <taxon>Eukaryota</taxon>
        <taxon>Sar</taxon>
        <taxon>Alveolata</taxon>
        <taxon>Dinophyceae</taxon>
        <taxon>Prorocentrales</taxon>
        <taxon>Prorocentraceae</taxon>
        <taxon>Prorocentrum</taxon>
    </lineage>
</organism>
<feature type="transmembrane region" description="Helical" evidence="11">
    <location>
        <begin position="673"/>
        <end position="698"/>
    </location>
</feature>
<dbReference type="PANTHER" id="PTHR19229">
    <property type="entry name" value="ATP-BINDING CASSETTE TRANSPORTER SUBFAMILY A ABCA"/>
    <property type="match status" value="1"/>
</dbReference>
<sequence>MRAARATSGPNRTQLHHGRSRPCPSGPGLRGAMGLHVDAPRPPWPVALPAVAALLLAARLPAVATAGAVVAERRAVERGVLDDSTQFVQTHATREGGDGDGGGGGLGASALLSWLGPALLGKISPDEVAELEKMVSGSQNLGAEALKQLQGDVKVKHPKAYAAILSALHMSDEEVSQAVPSLPEGALALGRVSVEEEKLEDDAPAPPKGHDAQGLRLLLVAATVLLVAVAGLVSCLTGFWDGGAATAAGEQPPTSSSRRLARQLAALSWKNAKVTWRAELPMCSSCCNGCCCMLAPVIFIGMLTVLPSFVMKVTGASKMLLVEHPVEYGRNYSDASAWHHAGLSLRDHLFMEPKDEGADTGWRSMLQDPITTPWHPMGLLPQGACYCRTLGAVGPGAAKFIDYSKRTYQEWSNHQLSQDERWKQAVKLARGDMRRQLRMLFGVQEQECPAHDKATFFREFGSVAEAERLLGRYNYGTVSRSRSPDEDMDRLCGVIVFDNDPTTADVPRYTIRTNVTGLDATGSVAQRVVAEQQRGMQKQALGWYQQSGFLSMQELVQDFVAEIRLGPKQRGPGAVFVPLPADSYKLDKLQQTLAVTVASTEVCTATFSAVVVLAAYLAIRERNSKQKELMRLMGLGDGSLALSWLLLYAFQNALVSLGCSLLVQSALVNSSEFVILFLIFFLTAMASTLVGLTVSALISTERLGALVAFGAYQCMGLMCHGLVKDIRQTSMSSDGSPQAGADATSAASAHLLIASFLPNVAFVLVLKAFFALETNFQGCTWQSVHRRVHNYTVASGLTMLFVDVVVWGLAYAYLDQVISHDVGATRPYNFPFTRSFWREVFGLDDCGGAPPQRGDDAADAELGQAPHHPDADPELFEEEGSARLQELRGRGHVVSVRGLQKVFVDAAGRTVRAVDDLSLTMYRGECFCLLGHNGAGKTTTMACLTGMLQPTAGDVRVLGRRMPAELQAIRQDMSFCMQQNVLWDSLTVEEHTQLFGALMGLSQRLIRAASGRALAQVELLHKRHAQACQLSGGMKRKLSVALALLGDSKVVVLDEPTAGMDPHTRRQLWAVLKQSRTERILCLTTHHMDEADEIGDRVCIMVQGRAACSGTNAFLKQRLGCGYLLTFVKAGEAVPDRPIVSLVAAHCGEGVQTAASAGRELRVQVPFAGASAFPALMRELDRRLQELGAESYGVGVSDLEDVFLKVANGEAARPGARAVPAALPAAPAAPSASHKVETGHAGHDVPFKRQFIGLFQRRVRYGRRDSRTFCCQLVMPIVIMVVFLTISKVGMSHMGRYPHVRVDLAGWDGGRPALVSVGLPPGSERDQRSQSMALSWQMSPGLGEACDVRVNKSLHPASVQGNFKNKQRNKEEMAFADYAFGLRHDGSGNSQLGGIMYAEDRVTFFPNTSAHFAGPALLELHFRAMVEAEGARPLHLEVSSQPLPATGQERGVIAGIGGFAMGMVVFTAYSFIATGIAAYVTMEKELEVKQQLMISGASPLAYWASNLGFDCVFGLFAFVGTMLVMAIFGAREWCSFPNIGATMTLLTLFTPAVSLFAYFWSHFFNTSGSALIGVLMLGLFLGTFGINISETLSLFPQTRAYGQGALMIIEGMLPSACVGHGLMKLAMYRDISKAMDVSPFAGYLTGTEFCSPVRGSLPCVVNAGDDCIMLLVDVILYAGLIYSSGQWESC</sequence>
<proteinExistence type="inferred from homology"/>
<feature type="region of interest" description="Disordered" evidence="10">
    <location>
        <begin position="1"/>
        <end position="31"/>
    </location>
</feature>
<feature type="transmembrane region" description="Helical" evidence="11">
    <location>
        <begin position="593"/>
        <end position="619"/>
    </location>
</feature>
<dbReference type="PROSITE" id="PS50893">
    <property type="entry name" value="ABC_TRANSPORTER_2"/>
    <property type="match status" value="1"/>
</dbReference>
<keyword evidence="3" id="KW-0813">Transport</keyword>
<evidence type="ECO:0000256" key="7">
    <source>
        <dbReference type="ARBA" id="ARBA00022840"/>
    </source>
</evidence>
<dbReference type="InterPro" id="IPR003439">
    <property type="entry name" value="ABC_transporter-like_ATP-bd"/>
</dbReference>
<feature type="region of interest" description="Disordered" evidence="10">
    <location>
        <begin position="852"/>
        <end position="874"/>
    </location>
</feature>
<keyword evidence="6" id="KW-0547">Nucleotide-binding</keyword>
<comment type="similarity">
    <text evidence="2">Belongs to the ABC transporter superfamily. ABCA family.</text>
</comment>
<feature type="domain" description="ABC transporter" evidence="12">
    <location>
        <begin position="894"/>
        <end position="1128"/>
    </location>
</feature>
<evidence type="ECO:0000256" key="6">
    <source>
        <dbReference type="ARBA" id="ARBA00022741"/>
    </source>
</evidence>
<evidence type="ECO:0000259" key="12">
    <source>
        <dbReference type="PROSITE" id="PS50893"/>
    </source>
</evidence>
<evidence type="ECO:0000256" key="1">
    <source>
        <dbReference type="ARBA" id="ARBA00004141"/>
    </source>
</evidence>
<dbReference type="InterPro" id="IPR017871">
    <property type="entry name" value="ABC_transporter-like_CS"/>
</dbReference>
<feature type="transmembrane region" description="Helical" evidence="11">
    <location>
        <begin position="791"/>
        <end position="814"/>
    </location>
</feature>